<organism evidence="6 7">
    <name type="scientific">Candidimonas humi</name>
    <dbReference type="NCBI Taxonomy" id="683355"/>
    <lineage>
        <taxon>Bacteria</taxon>
        <taxon>Pseudomonadati</taxon>
        <taxon>Pseudomonadota</taxon>
        <taxon>Betaproteobacteria</taxon>
        <taxon>Burkholderiales</taxon>
        <taxon>Alcaligenaceae</taxon>
        <taxon>Candidimonas</taxon>
    </lineage>
</organism>
<evidence type="ECO:0000256" key="2">
    <source>
        <dbReference type="ARBA" id="ARBA00022679"/>
    </source>
</evidence>
<dbReference type="PANTHER" id="PTHR43095">
    <property type="entry name" value="SUGAR KINASE"/>
    <property type="match status" value="1"/>
</dbReference>
<evidence type="ECO:0000313" key="7">
    <source>
        <dbReference type="Proteomes" id="UP001595848"/>
    </source>
</evidence>
<accession>A0ABV8NZF8</accession>
<dbReference type="CDD" id="cd00366">
    <property type="entry name" value="ASKHA_NBD_FGGY"/>
    <property type="match status" value="1"/>
</dbReference>
<proteinExistence type="inferred from homology"/>
<dbReference type="GO" id="GO:0016301">
    <property type="term" value="F:kinase activity"/>
    <property type="evidence" value="ECO:0007669"/>
    <property type="project" value="UniProtKB-KW"/>
</dbReference>
<keyword evidence="7" id="KW-1185">Reference proteome</keyword>
<keyword evidence="2" id="KW-0808">Transferase</keyword>
<dbReference type="Pfam" id="PF02782">
    <property type="entry name" value="FGGY_C"/>
    <property type="match status" value="1"/>
</dbReference>
<dbReference type="PIRSF" id="PIRSF000538">
    <property type="entry name" value="GlpK"/>
    <property type="match status" value="1"/>
</dbReference>
<dbReference type="InterPro" id="IPR018485">
    <property type="entry name" value="FGGY_C"/>
</dbReference>
<evidence type="ECO:0000259" key="4">
    <source>
        <dbReference type="Pfam" id="PF00370"/>
    </source>
</evidence>
<keyword evidence="3 6" id="KW-0418">Kinase</keyword>
<protein>
    <submittedName>
        <fullName evidence="6">FGGY-family carbohydrate kinase</fullName>
    </submittedName>
</protein>
<reference evidence="7" key="1">
    <citation type="journal article" date="2019" name="Int. J. Syst. Evol. Microbiol.">
        <title>The Global Catalogue of Microorganisms (GCM) 10K type strain sequencing project: providing services to taxonomists for standard genome sequencing and annotation.</title>
        <authorList>
            <consortium name="The Broad Institute Genomics Platform"/>
            <consortium name="The Broad Institute Genome Sequencing Center for Infectious Disease"/>
            <person name="Wu L."/>
            <person name="Ma J."/>
        </authorList>
    </citation>
    <scope>NUCLEOTIDE SEQUENCE [LARGE SCALE GENOMIC DNA]</scope>
    <source>
        <strain evidence="7">LMG 24813</strain>
    </source>
</reference>
<dbReference type="Proteomes" id="UP001595848">
    <property type="component" value="Unassembled WGS sequence"/>
</dbReference>
<name>A0ABV8NZF8_9BURK</name>
<sequence>MNPDDAAILALDLGSTGLKGAWVGVRGAMGEILRAPSPLARPGLDAEAIWLAVRALMQDLLQAPEAPARPLAVALTGVTRTHVFVDAAGRPLAPVMPWGDPYGEDRAGELAQAYGVEGDTAGYGAFHPLARLLQFRLDRGAAPAAIVELRDWLNFRLTGRLATDAVALGRLAGAAQGPGPAEVLARLGLPASVLPPAVQPAEILGQLRAEDAGLPASLDGVPVACCSFDTWCTTLGLGAVAAGRIYDVSGTTEVLGTFAARPRAVDGMVCLPWTPGLWHLGGPCQTGLGTLAWFARAFLDSDDPAATLQAAMASTCDDAPLCLPYVTGERMPLWNSRLAASFHEVKATHTRRDLARAVAEGLALAHRLALQRLGVLGGGQPLHMGGGGATLAHWPQLRADAFGMPVRLGVCPEPALAGAALAAATALGVYPDIQAAQDAINEGSTVLHPEPARAAYFSGRARQFADVLQDTLNRTLT</sequence>
<dbReference type="InterPro" id="IPR018484">
    <property type="entry name" value="FGGY_N"/>
</dbReference>
<evidence type="ECO:0000259" key="5">
    <source>
        <dbReference type="Pfam" id="PF02782"/>
    </source>
</evidence>
<feature type="domain" description="Carbohydrate kinase FGGY N-terminal" evidence="4">
    <location>
        <begin position="8"/>
        <end position="236"/>
    </location>
</feature>
<comment type="similarity">
    <text evidence="1">Belongs to the FGGY kinase family.</text>
</comment>
<feature type="domain" description="Carbohydrate kinase FGGY C-terminal" evidence="5">
    <location>
        <begin position="248"/>
        <end position="426"/>
    </location>
</feature>
<dbReference type="PANTHER" id="PTHR43095:SF5">
    <property type="entry name" value="XYLULOSE KINASE"/>
    <property type="match status" value="1"/>
</dbReference>
<evidence type="ECO:0000256" key="3">
    <source>
        <dbReference type="ARBA" id="ARBA00022777"/>
    </source>
</evidence>
<dbReference type="InterPro" id="IPR050406">
    <property type="entry name" value="FGGY_Carb_Kinase"/>
</dbReference>
<dbReference type="Pfam" id="PF00370">
    <property type="entry name" value="FGGY_N"/>
    <property type="match status" value="1"/>
</dbReference>
<evidence type="ECO:0000313" key="6">
    <source>
        <dbReference type="EMBL" id="MFC4202295.1"/>
    </source>
</evidence>
<dbReference type="EMBL" id="JBHSBV010000005">
    <property type="protein sequence ID" value="MFC4202295.1"/>
    <property type="molecule type" value="Genomic_DNA"/>
</dbReference>
<dbReference type="RefSeq" id="WP_217965804.1">
    <property type="nucleotide sequence ID" value="NZ_JAHTBN010000008.1"/>
</dbReference>
<comment type="caution">
    <text evidence="6">The sequence shown here is derived from an EMBL/GenBank/DDBJ whole genome shotgun (WGS) entry which is preliminary data.</text>
</comment>
<gene>
    <name evidence="6" type="ORF">ACFOY1_15155</name>
</gene>
<dbReference type="InterPro" id="IPR000577">
    <property type="entry name" value="Carb_kinase_FGGY"/>
</dbReference>
<evidence type="ECO:0000256" key="1">
    <source>
        <dbReference type="ARBA" id="ARBA00009156"/>
    </source>
</evidence>